<proteinExistence type="predicted"/>
<dbReference type="EMBL" id="LMVM01000012">
    <property type="protein sequence ID" value="PAV05087.1"/>
    <property type="molecule type" value="Genomic_DNA"/>
</dbReference>
<comment type="caution">
    <text evidence="1">The sequence shown here is derived from an EMBL/GenBank/DDBJ whole genome shotgun (WGS) entry which is preliminary data.</text>
</comment>
<protein>
    <recommendedName>
        <fullName evidence="3">DUF3800 domain-containing protein</fullName>
    </recommendedName>
</protein>
<gene>
    <name evidence="1" type="ORF">ASJ80_12415</name>
</gene>
<dbReference type="RefSeq" id="WP_069584839.1">
    <property type="nucleotide sequence ID" value="NZ_LMVM01000012.1"/>
</dbReference>
<dbReference type="OrthoDB" id="141199at2157"/>
<accession>A0A2A2H6R5</accession>
<organism evidence="1 2">
    <name type="scientific">Methanobacterium bryantii</name>
    <dbReference type="NCBI Taxonomy" id="2161"/>
    <lineage>
        <taxon>Archaea</taxon>
        <taxon>Methanobacteriati</taxon>
        <taxon>Methanobacteriota</taxon>
        <taxon>Methanomada group</taxon>
        <taxon>Methanobacteria</taxon>
        <taxon>Methanobacteriales</taxon>
        <taxon>Methanobacteriaceae</taxon>
        <taxon>Methanobacterium</taxon>
    </lineage>
</organism>
<dbReference type="Proteomes" id="UP000217784">
    <property type="component" value="Unassembled WGS sequence"/>
</dbReference>
<evidence type="ECO:0008006" key="3">
    <source>
        <dbReference type="Google" id="ProtNLM"/>
    </source>
</evidence>
<evidence type="ECO:0000313" key="2">
    <source>
        <dbReference type="Proteomes" id="UP000217784"/>
    </source>
</evidence>
<reference evidence="1 2" key="1">
    <citation type="journal article" date="2017" name="BMC Genomics">
        <title>Genomic analysis of methanogenic archaea reveals a shift towards energy conservation.</title>
        <authorList>
            <person name="Gilmore S.P."/>
            <person name="Henske J.K."/>
            <person name="Sexton J.A."/>
            <person name="Solomon K.V."/>
            <person name="Seppala S."/>
            <person name="Yoo J.I."/>
            <person name="Huyett L.M."/>
            <person name="Pressman A."/>
            <person name="Cogan J.Z."/>
            <person name="Kivenson V."/>
            <person name="Peng X."/>
            <person name="Tan Y."/>
            <person name="Valentine D.L."/>
            <person name="O'Malley M.A."/>
        </authorList>
    </citation>
    <scope>NUCLEOTIDE SEQUENCE [LARGE SCALE GENOMIC DNA]</scope>
    <source>
        <strain evidence="1 2">M.o.H.</strain>
    </source>
</reference>
<name>A0A2A2H6R5_METBR</name>
<evidence type="ECO:0000313" key="1">
    <source>
        <dbReference type="EMBL" id="PAV05087.1"/>
    </source>
</evidence>
<dbReference type="AlphaFoldDB" id="A0A2A2H6R5"/>
<sequence length="327" mass="38821">MKFEVYADDFYLRNEFLGIGCLFVPVDKKVELVNSLINKRCLGKSGNYKWNYGDCSFNGMCKKQWHDLNNCEIHYRTLDSSSSHPKKEISGRWVDFLIKNNLENLGLVYFKILYINLSNLDENCFGDENARENMYNRFFRTIIKGSRFFFGPELKEIVKIYHHKGENHEIHSYFPWHVGTRLNIDEDDFFVVDEEIKFIESDHKIYFGSDDDLSDESNIIQFVDLIIGVMSRNIFDGLSNDPTKIILAEKVRDLTQRLLISPKNRNSRYNYYRKQDISFYPKNKLEIQPLFEYLDNEKGEDNFYRVQKLARIPRIDTNNGPLDIWLK</sequence>
<keyword evidence="2" id="KW-1185">Reference proteome</keyword>